<keyword evidence="8" id="KW-0961">Cell wall biogenesis/degradation</keyword>
<evidence type="ECO:0000256" key="11">
    <source>
        <dbReference type="RuleBase" id="RU361169"/>
    </source>
</evidence>
<reference evidence="13" key="1">
    <citation type="submission" date="2021-10" db="EMBL/GenBank/DDBJ databases">
        <title>De novo Genome Assembly of Clathrus columnatus (Basidiomycota, Fungi) Using Illumina and Nanopore Sequence Data.</title>
        <authorList>
            <person name="Ogiso-Tanaka E."/>
            <person name="Itagaki H."/>
            <person name="Hosoya T."/>
            <person name="Hosaka K."/>
        </authorList>
    </citation>
    <scope>NUCLEOTIDE SEQUENCE</scope>
    <source>
        <strain evidence="13">MO-923</strain>
    </source>
</reference>
<dbReference type="GO" id="GO:0005576">
    <property type="term" value="C:extracellular region"/>
    <property type="evidence" value="ECO:0007669"/>
    <property type="project" value="TreeGrafter"/>
</dbReference>
<organism evidence="13 14">
    <name type="scientific">Clathrus columnatus</name>
    <dbReference type="NCBI Taxonomy" id="1419009"/>
    <lineage>
        <taxon>Eukaryota</taxon>
        <taxon>Fungi</taxon>
        <taxon>Dikarya</taxon>
        <taxon>Basidiomycota</taxon>
        <taxon>Agaricomycotina</taxon>
        <taxon>Agaricomycetes</taxon>
        <taxon>Phallomycetidae</taxon>
        <taxon>Phallales</taxon>
        <taxon>Clathraceae</taxon>
        <taxon>Clathrus</taxon>
    </lineage>
</organism>
<evidence type="ECO:0000256" key="6">
    <source>
        <dbReference type="ARBA" id="ARBA00023157"/>
    </source>
</evidence>
<keyword evidence="6" id="KW-1015">Disulfide bond</keyword>
<evidence type="ECO:0000313" key="14">
    <source>
        <dbReference type="Proteomes" id="UP001050691"/>
    </source>
</evidence>
<comment type="caution">
    <text evidence="13">The sequence shown here is derived from an EMBL/GenBank/DDBJ whole genome shotgun (WGS) entry which is preliminary data.</text>
</comment>
<dbReference type="InterPro" id="IPR012334">
    <property type="entry name" value="Pectin_lyas_fold"/>
</dbReference>
<protein>
    <recommendedName>
        <fullName evidence="2">endo-polygalacturonase</fullName>
        <ecNumber evidence="2">3.2.1.15</ecNumber>
    </recommendedName>
</protein>
<feature type="chain" id="PRO_5043562642" description="endo-polygalacturonase" evidence="12">
    <location>
        <begin position="18"/>
        <end position="332"/>
    </location>
</feature>
<evidence type="ECO:0000256" key="12">
    <source>
        <dbReference type="SAM" id="SignalP"/>
    </source>
</evidence>
<dbReference type="InterPro" id="IPR006626">
    <property type="entry name" value="PbH1"/>
</dbReference>
<accession>A0AAV5ALH7</accession>
<evidence type="ECO:0000256" key="4">
    <source>
        <dbReference type="ARBA" id="ARBA00022737"/>
    </source>
</evidence>
<evidence type="ECO:0000256" key="10">
    <source>
        <dbReference type="PROSITE-ProRule" id="PRU10052"/>
    </source>
</evidence>
<keyword evidence="14" id="KW-1185">Reference proteome</keyword>
<dbReference type="PANTHER" id="PTHR31884">
    <property type="entry name" value="POLYGALACTURONASE"/>
    <property type="match status" value="1"/>
</dbReference>
<dbReference type="SUPFAM" id="SSF51126">
    <property type="entry name" value="Pectin lyase-like"/>
    <property type="match status" value="1"/>
</dbReference>
<dbReference type="GO" id="GO:0004650">
    <property type="term" value="F:polygalacturonase activity"/>
    <property type="evidence" value="ECO:0007669"/>
    <property type="project" value="UniProtKB-EC"/>
</dbReference>
<dbReference type="GO" id="GO:0071555">
    <property type="term" value="P:cell wall organization"/>
    <property type="evidence" value="ECO:0007669"/>
    <property type="project" value="UniProtKB-KW"/>
</dbReference>
<evidence type="ECO:0000256" key="8">
    <source>
        <dbReference type="ARBA" id="ARBA00023316"/>
    </source>
</evidence>
<dbReference type="SMART" id="SM00710">
    <property type="entry name" value="PbH1"/>
    <property type="match status" value="6"/>
</dbReference>
<dbReference type="Proteomes" id="UP001050691">
    <property type="component" value="Unassembled WGS sequence"/>
</dbReference>
<dbReference type="Pfam" id="PF00295">
    <property type="entry name" value="Glyco_hydro_28"/>
    <property type="match status" value="1"/>
</dbReference>
<dbReference type="PROSITE" id="PS00502">
    <property type="entry name" value="POLYGALACTURONASE"/>
    <property type="match status" value="1"/>
</dbReference>
<sequence length="332" mass="34336">MISALLGILSVCSIVSARLATEAAKRCIGTISSLDDVSDAVSCTTVNIDSFTVPADGDVAFGNMTWAGPLFEISVYLFIQFSVNGNGYIFDGGGPFYWDGLGSNGGLEKPRPMMKIKISGIFENTKVVNSPAQTFSVSNPGPLTITGITIDNSQGDFPNNQSNGLPAGHNTDGFDCSTTDLVIENSSIQNQDDCLAINKGSNIVFQNNTCSGGHGISVGSISSNVTVAGIIIADNTQALRIKMDVTSTNSTVTNITYSGNVGTNLTEFGILIDQSYPNTLATPGTGVILSDVNFIGATNTLSVEPSATPIAINCGQGACIGKGQLEHGTGPL</sequence>
<dbReference type="GO" id="GO:0045490">
    <property type="term" value="P:pectin catabolic process"/>
    <property type="evidence" value="ECO:0007669"/>
    <property type="project" value="TreeGrafter"/>
</dbReference>
<dbReference type="EC" id="3.2.1.15" evidence="2"/>
<evidence type="ECO:0000256" key="2">
    <source>
        <dbReference type="ARBA" id="ARBA00012736"/>
    </source>
</evidence>
<keyword evidence="5 11" id="KW-0378">Hydrolase</keyword>
<dbReference type="PANTHER" id="PTHR31884:SF1">
    <property type="entry name" value="POLYGALACTURONASE"/>
    <property type="match status" value="1"/>
</dbReference>
<dbReference type="EMBL" id="BPWL01000010">
    <property type="protein sequence ID" value="GJJ14617.1"/>
    <property type="molecule type" value="Genomic_DNA"/>
</dbReference>
<evidence type="ECO:0000256" key="3">
    <source>
        <dbReference type="ARBA" id="ARBA00022729"/>
    </source>
</evidence>
<dbReference type="InterPro" id="IPR000743">
    <property type="entry name" value="Glyco_hydro_28"/>
</dbReference>
<comment type="similarity">
    <text evidence="1 11">Belongs to the glycosyl hydrolase 28 family.</text>
</comment>
<comment type="catalytic activity">
    <reaction evidence="9">
        <text>(1,4-alpha-D-galacturonosyl)n+m + H2O = (1,4-alpha-D-galacturonosyl)n + (1,4-alpha-D-galacturonosyl)m.</text>
        <dbReference type="EC" id="3.2.1.15"/>
    </reaction>
</comment>
<keyword evidence="4" id="KW-0677">Repeat</keyword>
<dbReference type="AlphaFoldDB" id="A0AAV5ALH7"/>
<dbReference type="InterPro" id="IPR011050">
    <property type="entry name" value="Pectin_lyase_fold/virulence"/>
</dbReference>
<keyword evidence="3 12" id="KW-0732">Signal</keyword>
<feature type="signal peptide" evidence="12">
    <location>
        <begin position="1"/>
        <end position="17"/>
    </location>
</feature>
<feature type="active site" evidence="10">
    <location>
        <position position="214"/>
    </location>
</feature>
<gene>
    <name evidence="13" type="ORF">Clacol_008883</name>
</gene>
<keyword evidence="7 11" id="KW-0326">Glycosidase</keyword>
<name>A0AAV5ALH7_9AGAM</name>
<evidence type="ECO:0000256" key="7">
    <source>
        <dbReference type="ARBA" id="ARBA00023295"/>
    </source>
</evidence>
<evidence type="ECO:0000256" key="5">
    <source>
        <dbReference type="ARBA" id="ARBA00022801"/>
    </source>
</evidence>
<evidence type="ECO:0000313" key="13">
    <source>
        <dbReference type="EMBL" id="GJJ14617.1"/>
    </source>
</evidence>
<evidence type="ECO:0000256" key="1">
    <source>
        <dbReference type="ARBA" id="ARBA00008834"/>
    </source>
</evidence>
<dbReference type="InterPro" id="IPR050434">
    <property type="entry name" value="Glycosyl_hydrlase_28"/>
</dbReference>
<proteinExistence type="inferred from homology"/>
<evidence type="ECO:0000256" key="9">
    <source>
        <dbReference type="ARBA" id="ARBA00034074"/>
    </source>
</evidence>
<dbReference type="Gene3D" id="2.160.20.10">
    <property type="entry name" value="Single-stranded right-handed beta-helix, Pectin lyase-like"/>
    <property type="match status" value="1"/>
</dbReference>